<evidence type="ECO:0000256" key="3">
    <source>
        <dbReference type="ARBA" id="ARBA00022449"/>
    </source>
</evidence>
<evidence type="ECO:0000256" key="7">
    <source>
        <dbReference type="ARBA" id="ARBA00023065"/>
    </source>
</evidence>
<dbReference type="GO" id="GO:0016020">
    <property type="term" value="C:membrane"/>
    <property type="evidence" value="ECO:0007669"/>
    <property type="project" value="UniProtKB-SubCell"/>
</dbReference>
<dbReference type="OrthoDB" id="1288932at2759"/>
<feature type="domain" description="Cation/H+ exchanger transmembrane" evidence="11">
    <location>
        <begin position="5"/>
        <end position="249"/>
    </location>
</feature>
<evidence type="ECO:0000313" key="13">
    <source>
        <dbReference type="Proteomes" id="UP000002729"/>
    </source>
</evidence>
<feature type="non-terminal residue" evidence="12">
    <location>
        <position position="1"/>
    </location>
</feature>
<evidence type="ECO:0000256" key="9">
    <source>
        <dbReference type="ARBA" id="ARBA00023201"/>
    </source>
</evidence>
<dbReference type="KEGG" id="aaf:AURANDRAFT_68945"/>
<accession>F0YR88</accession>
<sequence>VGSVLNQPIGQLIIAAATVNEIIQIMLLTCAENLVDGAAVDEYVAPILIMVVLIAVVGFLAVRVVPQLLEREILPRVPQRHRPTVVLGSLFSVAMLLIPACKYSGSSELLGAFLAGLCFCSDHLVHETWDRQVKRVMQWLMRFFFACTIGFSIPITKILHLGTLGKASLLFSTMVGKLAMGLFAQPLDGDHFWILALAWGEWGEMSFFIAAAAFKKKHGDAGIIDENTYNAICLAVVASMVICPAWLRSSLEKYEQRAKYLIAEAIADTADLSGAAHATYFCLQTKSHAHWEQSDHLQTAMTRMGCEIIDYRQWHPNDHFGLAHCVNEMYIRDDALRGMASFAGYEPEDRARVEECVSKTDPASAPFAHYNLGCAKYYDDDFDGALEIWRKL</sequence>
<keyword evidence="13" id="KW-1185">Reference proteome</keyword>
<evidence type="ECO:0000256" key="2">
    <source>
        <dbReference type="ARBA" id="ARBA00022448"/>
    </source>
</evidence>
<dbReference type="PANTHER" id="PTHR43562:SF3">
    <property type="entry name" value="SODIUM ION_PROTON EXCHANGER (EUROFUNG)"/>
    <property type="match status" value="1"/>
</dbReference>
<feature type="transmembrane region" description="Helical" evidence="10">
    <location>
        <begin position="136"/>
        <end position="155"/>
    </location>
</feature>
<feature type="transmembrane region" description="Helical" evidence="10">
    <location>
        <begin position="227"/>
        <end position="247"/>
    </location>
</feature>
<dbReference type="GO" id="GO:0015297">
    <property type="term" value="F:antiporter activity"/>
    <property type="evidence" value="ECO:0007669"/>
    <property type="project" value="UniProtKB-KW"/>
</dbReference>
<reference evidence="12 13" key="1">
    <citation type="journal article" date="2011" name="Proc. Natl. Acad. Sci. U.S.A.">
        <title>Niche of harmful alga Aureococcus anophagefferens revealed through ecogenomics.</title>
        <authorList>
            <person name="Gobler C.J."/>
            <person name="Berry D.L."/>
            <person name="Dyhrman S.T."/>
            <person name="Wilhelm S.W."/>
            <person name="Salamov A."/>
            <person name="Lobanov A.V."/>
            <person name="Zhang Y."/>
            <person name="Collier J.L."/>
            <person name="Wurch L.L."/>
            <person name="Kustka A.B."/>
            <person name="Dill B.D."/>
            <person name="Shah M."/>
            <person name="VerBerkmoes N.C."/>
            <person name="Kuo A."/>
            <person name="Terry A."/>
            <person name="Pangilinan J."/>
            <person name="Lindquist E.A."/>
            <person name="Lucas S."/>
            <person name="Paulsen I.T."/>
            <person name="Hattenrath-Lehmann T.K."/>
            <person name="Talmage S.C."/>
            <person name="Walker E.A."/>
            <person name="Koch F."/>
            <person name="Burson A.M."/>
            <person name="Marcoval M.A."/>
            <person name="Tang Y.Z."/>
            <person name="Lecleir G.R."/>
            <person name="Coyne K.J."/>
            <person name="Berg G.M."/>
            <person name="Bertrand E.M."/>
            <person name="Saito M.A."/>
            <person name="Gladyshev V.N."/>
            <person name="Grigoriev I.V."/>
        </authorList>
    </citation>
    <scope>NUCLEOTIDE SEQUENCE [LARGE SCALE GENOMIC DNA]</scope>
    <source>
        <strain evidence="13">CCMP 1984</strain>
    </source>
</reference>
<dbReference type="GO" id="GO:1902600">
    <property type="term" value="P:proton transmembrane transport"/>
    <property type="evidence" value="ECO:0007669"/>
    <property type="project" value="InterPro"/>
</dbReference>
<evidence type="ECO:0000256" key="8">
    <source>
        <dbReference type="ARBA" id="ARBA00023136"/>
    </source>
</evidence>
<evidence type="ECO:0000256" key="5">
    <source>
        <dbReference type="ARBA" id="ARBA00022989"/>
    </source>
</evidence>
<protein>
    <submittedName>
        <fullName evidence="12">Expressed protein</fullName>
    </submittedName>
</protein>
<dbReference type="eggNOG" id="ENOG502S6BZ">
    <property type="taxonomic scope" value="Eukaryota"/>
</dbReference>
<feature type="transmembrane region" description="Helical" evidence="10">
    <location>
        <begin position="43"/>
        <end position="65"/>
    </location>
</feature>
<keyword evidence="2" id="KW-0813">Transport</keyword>
<dbReference type="Gene3D" id="1.20.1530.20">
    <property type="match status" value="1"/>
</dbReference>
<dbReference type="RefSeq" id="XP_009042930.1">
    <property type="nucleotide sequence ID" value="XM_009044682.1"/>
</dbReference>
<keyword evidence="3" id="KW-0050">Antiport</keyword>
<evidence type="ECO:0000256" key="1">
    <source>
        <dbReference type="ARBA" id="ARBA00004141"/>
    </source>
</evidence>
<organism evidence="13">
    <name type="scientific">Aureococcus anophagefferens</name>
    <name type="common">Harmful bloom alga</name>
    <dbReference type="NCBI Taxonomy" id="44056"/>
    <lineage>
        <taxon>Eukaryota</taxon>
        <taxon>Sar</taxon>
        <taxon>Stramenopiles</taxon>
        <taxon>Ochrophyta</taxon>
        <taxon>Pelagophyceae</taxon>
        <taxon>Pelagomonadales</taxon>
        <taxon>Pelagomonadaceae</taxon>
        <taxon>Aureococcus</taxon>
    </lineage>
</organism>
<gene>
    <name evidence="12" type="ORF">AURANDRAFT_68945</name>
</gene>
<evidence type="ECO:0000313" key="12">
    <source>
        <dbReference type="EMBL" id="EGB02371.1"/>
    </source>
</evidence>
<dbReference type="Pfam" id="PF00999">
    <property type="entry name" value="Na_H_Exchanger"/>
    <property type="match status" value="1"/>
</dbReference>
<evidence type="ECO:0000259" key="11">
    <source>
        <dbReference type="Pfam" id="PF00999"/>
    </source>
</evidence>
<feature type="transmembrane region" description="Helical" evidence="10">
    <location>
        <begin position="167"/>
        <end position="186"/>
    </location>
</feature>
<keyword evidence="5 10" id="KW-1133">Transmembrane helix</keyword>
<evidence type="ECO:0000256" key="10">
    <source>
        <dbReference type="SAM" id="Phobius"/>
    </source>
</evidence>
<name>F0YR88_AURAN</name>
<dbReference type="InterPro" id="IPR006153">
    <property type="entry name" value="Cation/H_exchanger_TM"/>
</dbReference>
<evidence type="ECO:0000256" key="6">
    <source>
        <dbReference type="ARBA" id="ARBA00023053"/>
    </source>
</evidence>
<evidence type="ECO:0000256" key="4">
    <source>
        <dbReference type="ARBA" id="ARBA00022692"/>
    </source>
</evidence>
<dbReference type="GeneID" id="20227133"/>
<keyword evidence="9" id="KW-0739">Sodium transport</keyword>
<feature type="transmembrane region" description="Helical" evidence="10">
    <location>
        <begin position="192"/>
        <end position="215"/>
    </location>
</feature>
<dbReference type="Proteomes" id="UP000002729">
    <property type="component" value="Unassembled WGS sequence"/>
</dbReference>
<keyword evidence="6" id="KW-0915">Sodium</keyword>
<dbReference type="InParanoid" id="F0YR88"/>
<dbReference type="InterPro" id="IPR038770">
    <property type="entry name" value="Na+/solute_symporter_sf"/>
</dbReference>
<keyword evidence="7" id="KW-0406">Ion transport</keyword>
<proteinExistence type="predicted"/>
<feature type="transmembrane region" description="Helical" evidence="10">
    <location>
        <begin position="85"/>
        <end position="105"/>
    </location>
</feature>
<dbReference type="EMBL" id="GL833584">
    <property type="protein sequence ID" value="EGB02371.1"/>
    <property type="molecule type" value="Genomic_DNA"/>
</dbReference>
<keyword evidence="8 10" id="KW-0472">Membrane</keyword>
<dbReference type="GO" id="GO:0006814">
    <property type="term" value="P:sodium ion transport"/>
    <property type="evidence" value="ECO:0007669"/>
    <property type="project" value="UniProtKB-KW"/>
</dbReference>
<feature type="non-terminal residue" evidence="12">
    <location>
        <position position="392"/>
    </location>
</feature>
<dbReference type="OMA" id="WALLMAY"/>
<comment type="subcellular location">
    <subcellularLocation>
        <location evidence="1">Membrane</location>
        <topology evidence="1">Multi-pass membrane protein</topology>
    </subcellularLocation>
</comment>
<keyword evidence="4 10" id="KW-0812">Transmembrane</keyword>
<dbReference type="PANTHER" id="PTHR43562">
    <property type="entry name" value="NAPA-TYPE SODIUM/HYDROGEN ANTIPORTER"/>
    <property type="match status" value="1"/>
</dbReference>
<dbReference type="AlphaFoldDB" id="F0YR88"/>